<name>A0A0E9RVM1_ANGAN</name>
<feature type="transmembrane region" description="Helical" evidence="1">
    <location>
        <begin position="12"/>
        <end position="43"/>
    </location>
</feature>
<reference evidence="2" key="1">
    <citation type="submission" date="2014-11" db="EMBL/GenBank/DDBJ databases">
        <authorList>
            <person name="Amaro Gonzalez C."/>
        </authorList>
    </citation>
    <scope>NUCLEOTIDE SEQUENCE</scope>
</reference>
<dbReference type="EMBL" id="GBXM01075740">
    <property type="protein sequence ID" value="JAH32837.1"/>
    <property type="molecule type" value="Transcribed_RNA"/>
</dbReference>
<evidence type="ECO:0000313" key="2">
    <source>
        <dbReference type="EMBL" id="JAH32837.1"/>
    </source>
</evidence>
<protein>
    <submittedName>
        <fullName evidence="2">Uncharacterized protein</fullName>
    </submittedName>
</protein>
<dbReference type="AlphaFoldDB" id="A0A0E9RVM1"/>
<organism evidence="2">
    <name type="scientific">Anguilla anguilla</name>
    <name type="common">European freshwater eel</name>
    <name type="synonym">Muraena anguilla</name>
    <dbReference type="NCBI Taxonomy" id="7936"/>
    <lineage>
        <taxon>Eukaryota</taxon>
        <taxon>Metazoa</taxon>
        <taxon>Chordata</taxon>
        <taxon>Craniata</taxon>
        <taxon>Vertebrata</taxon>
        <taxon>Euteleostomi</taxon>
        <taxon>Actinopterygii</taxon>
        <taxon>Neopterygii</taxon>
        <taxon>Teleostei</taxon>
        <taxon>Anguilliformes</taxon>
        <taxon>Anguillidae</taxon>
        <taxon>Anguilla</taxon>
    </lineage>
</organism>
<feature type="transmembrane region" description="Helical" evidence="1">
    <location>
        <begin position="49"/>
        <end position="68"/>
    </location>
</feature>
<reference evidence="2" key="2">
    <citation type="journal article" date="2015" name="Fish Shellfish Immunol.">
        <title>Early steps in the European eel (Anguilla anguilla)-Vibrio vulnificus interaction in the gills: Role of the RtxA13 toxin.</title>
        <authorList>
            <person name="Callol A."/>
            <person name="Pajuelo D."/>
            <person name="Ebbesson L."/>
            <person name="Teles M."/>
            <person name="MacKenzie S."/>
            <person name="Amaro C."/>
        </authorList>
    </citation>
    <scope>NUCLEOTIDE SEQUENCE</scope>
</reference>
<keyword evidence="1" id="KW-1133">Transmembrane helix</keyword>
<evidence type="ECO:0000256" key="1">
    <source>
        <dbReference type="SAM" id="Phobius"/>
    </source>
</evidence>
<keyword evidence="1" id="KW-0472">Membrane</keyword>
<accession>A0A0E9RVM1</accession>
<keyword evidence="1" id="KW-0812">Transmembrane</keyword>
<sequence length="101" mass="11182">MGKDVGGTCPLSGLVVLAIVVLSFFAILVLFIFLSIILISFLIYVLQPFFLFIIIVIIFTLPFFVIHVRDQVILQGVWSNVILDDFPELVGPGVGVICRTK</sequence>
<proteinExistence type="predicted"/>